<dbReference type="InterPro" id="IPR055301">
    <property type="entry name" value="Lea14-like_2"/>
</dbReference>
<gene>
    <name evidence="4" type="ORF">RchiOBHm_Chr7g0196201</name>
</gene>
<dbReference type="Gramene" id="PRQ17547">
    <property type="protein sequence ID" value="PRQ17547"/>
    <property type="gene ID" value="RchiOBHm_Chr7g0196201"/>
</dbReference>
<comment type="caution">
    <text evidence="4">The sequence shown here is derived from an EMBL/GenBank/DDBJ whole genome shotgun (WGS) entry which is preliminary data.</text>
</comment>
<protein>
    <submittedName>
        <fullName evidence="4">Putative Late embryogenesis abundant protein, LEA-14</fullName>
    </submittedName>
</protein>
<reference evidence="4 5" key="1">
    <citation type="journal article" date="2018" name="Nat. Genet.">
        <title>The Rosa genome provides new insights in the design of modern roses.</title>
        <authorList>
            <person name="Bendahmane M."/>
        </authorList>
    </citation>
    <scope>NUCLEOTIDE SEQUENCE [LARGE SCALE GENOMIC DNA]</scope>
    <source>
        <strain evidence="5">cv. Old Blush</strain>
    </source>
</reference>
<dbReference type="Pfam" id="PF03168">
    <property type="entry name" value="LEA_2"/>
    <property type="match status" value="1"/>
</dbReference>
<dbReference type="AlphaFoldDB" id="A0A2P6P6I0"/>
<dbReference type="Gene3D" id="2.60.40.1820">
    <property type="match status" value="1"/>
</dbReference>
<organism evidence="4 5">
    <name type="scientific">Rosa chinensis</name>
    <name type="common">China rose</name>
    <dbReference type="NCBI Taxonomy" id="74649"/>
    <lineage>
        <taxon>Eukaryota</taxon>
        <taxon>Viridiplantae</taxon>
        <taxon>Streptophyta</taxon>
        <taxon>Embryophyta</taxon>
        <taxon>Tracheophyta</taxon>
        <taxon>Spermatophyta</taxon>
        <taxon>Magnoliopsida</taxon>
        <taxon>eudicotyledons</taxon>
        <taxon>Gunneridae</taxon>
        <taxon>Pentapetalae</taxon>
        <taxon>rosids</taxon>
        <taxon>fabids</taxon>
        <taxon>Rosales</taxon>
        <taxon>Rosaceae</taxon>
        <taxon>Rosoideae</taxon>
        <taxon>Rosoideae incertae sedis</taxon>
        <taxon>Rosa</taxon>
    </lineage>
</organism>
<keyword evidence="2" id="KW-0472">Membrane</keyword>
<dbReference type="Proteomes" id="UP000238479">
    <property type="component" value="Chromosome 7"/>
</dbReference>
<dbReference type="STRING" id="74649.A0A2P6P6I0"/>
<dbReference type="InterPro" id="IPR004864">
    <property type="entry name" value="LEA_2"/>
</dbReference>
<accession>A0A2P6P6I0</accession>
<dbReference type="OMA" id="AFTFRFG"/>
<evidence type="ECO:0000313" key="4">
    <source>
        <dbReference type="EMBL" id="PRQ17547.1"/>
    </source>
</evidence>
<dbReference type="OrthoDB" id="764273at2759"/>
<dbReference type="PANTHER" id="PTHR31852">
    <property type="entry name" value="LATE EMBRYOGENESIS ABUNDANT (LEA) HYDROXYPROLINE-RICH GLYCOPROTEIN FAMILY"/>
    <property type="match status" value="1"/>
</dbReference>
<evidence type="ECO:0000256" key="1">
    <source>
        <dbReference type="SAM" id="MobiDB-lite"/>
    </source>
</evidence>
<sequence length="225" mass="24851">MASPFNPREQVKPLAPSSRYSVRSHDLEDDVPSLHITKFSHRNYYCCGLAAAMFLILAVIAIVLGFTVFHVKGPRITMNGVTIEQLTSTANGSLQTDSNITLLADVSIKNPNVASFKYANTTTLVYFYGTEVGEGRSPAGVAKARRTMRMNVTVDIVPAKILAVPEFSKEFAARVLTLTSFTRVHGKVKVVMVKRNVEVELNCTMTYNFTSQGIQGDKCKQRVRL</sequence>
<evidence type="ECO:0000259" key="3">
    <source>
        <dbReference type="Pfam" id="PF03168"/>
    </source>
</evidence>
<feature type="transmembrane region" description="Helical" evidence="2">
    <location>
        <begin position="44"/>
        <end position="69"/>
    </location>
</feature>
<evidence type="ECO:0000313" key="5">
    <source>
        <dbReference type="Proteomes" id="UP000238479"/>
    </source>
</evidence>
<feature type="domain" description="Late embryogenesis abundant protein LEA-2 subgroup" evidence="3">
    <location>
        <begin position="106"/>
        <end position="204"/>
    </location>
</feature>
<evidence type="ECO:0000256" key="2">
    <source>
        <dbReference type="SAM" id="Phobius"/>
    </source>
</evidence>
<feature type="region of interest" description="Disordered" evidence="1">
    <location>
        <begin position="1"/>
        <end position="20"/>
    </location>
</feature>
<dbReference type="SUPFAM" id="SSF117070">
    <property type="entry name" value="LEA14-like"/>
    <property type="match status" value="1"/>
</dbReference>
<keyword evidence="2" id="KW-0812">Transmembrane</keyword>
<dbReference type="EMBL" id="PDCK01000045">
    <property type="protein sequence ID" value="PRQ17547.1"/>
    <property type="molecule type" value="Genomic_DNA"/>
</dbReference>
<keyword evidence="2" id="KW-1133">Transmembrane helix</keyword>
<name>A0A2P6P6I0_ROSCH</name>
<proteinExistence type="predicted"/>
<keyword evidence="5" id="KW-1185">Reference proteome</keyword>